<comment type="caution">
    <text evidence="3">The sequence shown here is derived from an EMBL/GenBank/DDBJ whole genome shotgun (WGS) entry which is preliminary data.</text>
</comment>
<proteinExistence type="predicted"/>
<evidence type="ECO:0000256" key="2">
    <source>
        <dbReference type="SAM" id="Phobius"/>
    </source>
</evidence>
<dbReference type="OrthoDB" id="6585993at2759"/>
<evidence type="ECO:0008006" key="5">
    <source>
        <dbReference type="Google" id="ProtNLM"/>
    </source>
</evidence>
<sequence length="159" mass="17795">MLVSILTGVIFYDPYYEYDTLDAAAYSSLHRTVWSIGSVGVLYVASHGTIKWVYNALSWGPWVPLSKLVYGAYLVHFQIALRATAKKAGADVTSYFDIISYALSDIVLSFASAFFLYLVIEAPFRNIFGLLFVPSKEAKEKNNNEKSEDVNETTDDSHL</sequence>
<name>A0A834IUU6_RHYFE</name>
<keyword evidence="4" id="KW-1185">Reference proteome</keyword>
<evidence type="ECO:0000313" key="4">
    <source>
        <dbReference type="Proteomes" id="UP000625711"/>
    </source>
</evidence>
<dbReference type="InterPro" id="IPR052728">
    <property type="entry name" value="O2_lipid_transport_reg"/>
</dbReference>
<dbReference type="AlphaFoldDB" id="A0A834IUU6"/>
<dbReference type="PANTHER" id="PTHR11161">
    <property type="entry name" value="O-ACYLTRANSFERASE"/>
    <property type="match status" value="1"/>
</dbReference>
<dbReference type="Proteomes" id="UP000625711">
    <property type="component" value="Unassembled WGS sequence"/>
</dbReference>
<organism evidence="3 4">
    <name type="scientific">Rhynchophorus ferrugineus</name>
    <name type="common">Red palm weevil</name>
    <name type="synonym">Curculio ferrugineus</name>
    <dbReference type="NCBI Taxonomy" id="354439"/>
    <lineage>
        <taxon>Eukaryota</taxon>
        <taxon>Metazoa</taxon>
        <taxon>Ecdysozoa</taxon>
        <taxon>Arthropoda</taxon>
        <taxon>Hexapoda</taxon>
        <taxon>Insecta</taxon>
        <taxon>Pterygota</taxon>
        <taxon>Neoptera</taxon>
        <taxon>Endopterygota</taxon>
        <taxon>Coleoptera</taxon>
        <taxon>Polyphaga</taxon>
        <taxon>Cucujiformia</taxon>
        <taxon>Curculionidae</taxon>
        <taxon>Dryophthorinae</taxon>
        <taxon>Rhynchophorus</taxon>
    </lineage>
</organism>
<keyword evidence="2" id="KW-1133">Transmembrane helix</keyword>
<accession>A0A834IUU6</accession>
<feature type="transmembrane region" description="Helical" evidence="2">
    <location>
        <begin position="98"/>
        <end position="120"/>
    </location>
</feature>
<evidence type="ECO:0000313" key="3">
    <source>
        <dbReference type="EMBL" id="KAF7280197.1"/>
    </source>
</evidence>
<gene>
    <name evidence="3" type="ORF">GWI33_006302</name>
</gene>
<dbReference type="EMBL" id="JAACXV010000316">
    <property type="protein sequence ID" value="KAF7280197.1"/>
    <property type="molecule type" value="Genomic_DNA"/>
</dbReference>
<keyword evidence="2" id="KW-0812">Transmembrane</keyword>
<reference evidence="3" key="1">
    <citation type="submission" date="2020-08" db="EMBL/GenBank/DDBJ databases">
        <title>Genome sequencing and assembly of the red palm weevil Rhynchophorus ferrugineus.</title>
        <authorList>
            <person name="Dias G.B."/>
            <person name="Bergman C.M."/>
            <person name="Manee M."/>
        </authorList>
    </citation>
    <scope>NUCLEOTIDE SEQUENCE</scope>
    <source>
        <strain evidence="3">AA-2017</strain>
        <tissue evidence="3">Whole larva</tissue>
    </source>
</reference>
<evidence type="ECO:0000256" key="1">
    <source>
        <dbReference type="SAM" id="MobiDB-lite"/>
    </source>
</evidence>
<dbReference type="PANTHER" id="PTHR11161:SF71">
    <property type="entry name" value="NOSE RESISTANT-TO-FLUOXETINE PROTEIN N-TERMINAL DOMAIN-CONTAINING PROTEIN"/>
    <property type="match status" value="1"/>
</dbReference>
<protein>
    <recommendedName>
        <fullName evidence="5">Nose resistant to fluoxetine protein 6-like protein</fullName>
    </recommendedName>
</protein>
<keyword evidence="2" id="KW-0472">Membrane</keyword>
<feature type="region of interest" description="Disordered" evidence="1">
    <location>
        <begin position="139"/>
        <end position="159"/>
    </location>
</feature>